<evidence type="ECO:0000256" key="1">
    <source>
        <dbReference type="SAM" id="MobiDB-lite"/>
    </source>
</evidence>
<name>A0AA95H3N3_9GAMM</name>
<protein>
    <submittedName>
        <fullName evidence="2">Uncharacterized protein</fullName>
    </submittedName>
</protein>
<proteinExistence type="predicted"/>
<feature type="region of interest" description="Disordered" evidence="1">
    <location>
        <begin position="42"/>
        <end position="79"/>
    </location>
</feature>
<feature type="compositionally biased region" description="Pro residues" evidence="1">
    <location>
        <begin position="50"/>
        <end position="79"/>
    </location>
</feature>
<organism evidence="2">
    <name type="scientific">Candidatus Thiocaldithrix dubininis</name>
    <dbReference type="NCBI Taxonomy" id="3080823"/>
    <lineage>
        <taxon>Bacteria</taxon>
        <taxon>Pseudomonadati</taxon>
        <taxon>Pseudomonadota</taxon>
        <taxon>Gammaproteobacteria</taxon>
        <taxon>Thiotrichales</taxon>
        <taxon>Thiotrichaceae</taxon>
        <taxon>Candidatus Thiocaldithrix</taxon>
    </lineage>
</organism>
<reference evidence="2" key="1">
    <citation type="journal article" date="2023" name="Int. J. Mol. Sci.">
        <title>Metagenomics Revealed a New Genus 'Candidatus Thiocaldithrix dubininis' gen. nov., sp. nov. and a New Species 'Candidatus Thiothrix putei' sp. nov. in the Family Thiotrichaceae, Some Members of Which Have Traits of Both Na+- and H+-Motive Energetics.</title>
        <authorList>
            <person name="Ravin N.V."/>
            <person name="Muntyan M.S."/>
            <person name="Smolyakov D.D."/>
            <person name="Rudenko T.S."/>
            <person name="Beletsky A.V."/>
            <person name="Mardanov A.V."/>
            <person name="Grabovich M.Y."/>
        </authorList>
    </citation>
    <scope>NUCLEOTIDE SEQUENCE</scope>
    <source>
        <strain evidence="2">GKL-01</strain>
    </source>
</reference>
<dbReference type="Proteomes" id="UP001300672">
    <property type="component" value="Chromosome"/>
</dbReference>
<sequence length="79" mass="8918">MNKWNILLLIVLVTSYDAAVAKQKEPRLICDRHGHCHYEYAGGGGGRVVPNPPPLRPRPDYVPPRFTPPRPQPRPTPNK</sequence>
<dbReference type="KEGG" id="tdu:QJT80_10500"/>
<reference evidence="2" key="2">
    <citation type="submission" date="2023-04" db="EMBL/GenBank/DDBJ databases">
        <authorList>
            <person name="Beletskiy A.V."/>
            <person name="Mardanov A.V."/>
            <person name="Ravin N.V."/>
        </authorList>
    </citation>
    <scope>NUCLEOTIDE SEQUENCE</scope>
    <source>
        <strain evidence="2">GKL-01</strain>
    </source>
</reference>
<accession>A0AA95H3N3</accession>
<gene>
    <name evidence="2" type="ORF">QJT80_10500</name>
</gene>
<dbReference type="EMBL" id="CP124755">
    <property type="protein sequence ID" value="WGZ89930.1"/>
    <property type="molecule type" value="Genomic_DNA"/>
</dbReference>
<evidence type="ECO:0000313" key="2">
    <source>
        <dbReference type="EMBL" id="WGZ89930.1"/>
    </source>
</evidence>
<dbReference type="AlphaFoldDB" id="A0AA95H3N3"/>